<organism evidence="8 9">
    <name type="scientific">Channa striata</name>
    <name type="common">Snakehead murrel</name>
    <name type="synonym">Ophicephalus striatus</name>
    <dbReference type="NCBI Taxonomy" id="64152"/>
    <lineage>
        <taxon>Eukaryota</taxon>
        <taxon>Metazoa</taxon>
        <taxon>Chordata</taxon>
        <taxon>Craniata</taxon>
        <taxon>Vertebrata</taxon>
        <taxon>Euteleostomi</taxon>
        <taxon>Actinopterygii</taxon>
        <taxon>Neopterygii</taxon>
        <taxon>Teleostei</taxon>
        <taxon>Neoteleostei</taxon>
        <taxon>Acanthomorphata</taxon>
        <taxon>Anabantaria</taxon>
        <taxon>Anabantiformes</taxon>
        <taxon>Channoidei</taxon>
        <taxon>Channidae</taxon>
        <taxon>Channa</taxon>
    </lineage>
</organism>
<proteinExistence type="inferred from homology"/>
<dbReference type="InterPro" id="IPR052855">
    <property type="entry name" value="CKAP2-like"/>
</dbReference>
<evidence type="ECO:0000256" key="5">
    <source>
        <dbReference type="ARBA" id="ARBA00023212"/>
    </source>
</evidence>
<dbReference type="Pfam" id="PF15297">
    <property type="entry name" value="CKAP2_C"/>
    <property type="match status" value="1"/>
</dbReference>
<feature type="compositionally biased region" description="Basic and acidic residues" evidence="6">
    <location>
        <begin position="325"/>
        <end position="335"/>
    </location>
</feature>
<feature type="domain" description="Cytoskeleton-associated protein 2 C-terminal" evidence="7">
    <location>
        <begin position="447"/>
        <end position="613"/>
    </location>
</feature>
<feature type="region of interest" description="Disordered" evidence="6">
    <location>
        <begin position="222"/>
        <end position="255"/>
    </location>
</feature>
<evidence type="ECO:0000313" key="9">
    <source>
        <dbReference type="Proteomes" id="UP001187415"/>
    </source>
</evidence>
<dbReference type="GO" id="GO:0005829">
    <property type="term" value="C:cytosol"/>
    <property type="evidence" value="ECO:0007669"/>
    <property type="project" value="TreeGrafter"/>
</dbReference>
<feature type="region of interest" description="Disordered" evidence="6">
    <location>
        <begin position="105"/>
        <end position="127"/>
    </location>
</feature>
<dbReference type="PANTHER" id="PTHR47078">
    <property type="entry name" value="CYTOSKELETON-ASSOCIATED PROTEIN 2-LIKE"/>
    <property type="match status" value="1"/>
</dbReference>
<evidence type="ECO:0000256" key="1">
    <source>
        <dbReference type="ARBA" id="ARBA00004245"/>
    </source>
</evidence>
<dbReference type="GO" id="GO:0072686">
    <property type="term" value="C:mitotic spindle"/>
    <property type="evidence" value="ECO:0007669"/>
    <property type="project" value="TreeGrafter"/>
</dbReference>
<gene>
    <name evidence="8" type="ORF">Q5P01_015292</name>
</gene>
<feature type="compositionally biased region" description="Polar residues" evidence="6">
    <location>
        <begin position="336"/>
        <end position="365"/>
    </location>
</feature>
<keyword evidence="4" id="KW-0597">Phosphoprotein</keyword>
<comment type="subcellular location">
    <subcellularLocation>
        <location evidence="1">Cytoplasm</location>
        <location evidence="1">Cytoskeleton</location>
    </subcellularLocation>
</comment>
<feature type="compositionally biased region" description="Polar residues" evidence="6">
    <location>
        <begin position="105"/>
        <end position="119"/>
    </location>
</feature>
<sequence>MEEGETVTILSRKDHRKQKLMEYLAAKGKLKPPNPKPYLRDECEVHKPVMSALKAVKGKENIPSSGRIRYETTKVQSLATQSSKYPARNAFGVTDKVNIKGSILGQRQNDIGSSGTSGPAQPKRNENHMLRSTYTVNVSKSNLNTAKNFKKQPITKRQSSNVGHTAVKTASVRMSLGPLVKTKTGLISAVIQPRNNNSHFSRTSAKAVNSVTNATAVGDKVVSSHSSSLSQRSAVVQRKTPHATAGGNSANARTTVSLTDKSVKVQDQNVKKVLLKHSQSIFKSDSSSGLKSTSLSSKCRGAHIKSEGKVSVSKPNQTPAQPTDRSTKQRSESAGDKNTQPYRAATQTSLRPPRRCSSTAVSGRQQAAMAELGGQTMKNKDAQIKKGHSSANVPRHKSSVSKTGVTITSKTVLQPARTTIFTGQAEETKTPKVPVRVVPQTEGRKLSTAQEERMRKLQEWREAKGISYKRPPMPVKPLARHTGALSHPFWATTKDRDEVQSLICAVDRSLADCIKLLEGGCPSDQVKEVVARLPAVSQKFAKYWICQARLMEQEGNLDVLPMFEEAVRVVLEPVDELRNVVFEILKKKDEIQASVESEQEENRVPADEMIPESSSNLMTTPKPVRALIYGERGDSSVVKYKITSAPGGPSSQRREPVCVSGQEVRFFTPVRRSVRIERASLQYPASLQDPDLCVVSYNDLISKEHKEESQEQKVGETSQSVDNTPMYIYRHNEALKDKLRHFGVAYLKTLASCSEKHKPLGCALVQRLQRRASLRLFFPCPIMSFSMSTFALKTKSGLYLKLRKYPKGLKLVLVEVQNEKQKAPLVQTTWMSFRFQREEKFYLLKVDEGKLTTEEVNDQTENDLNEKYRFHVVDVGSGEYHDLQNVGTNQYLSIQSAEGQVILSEQKLDAILVTQVKLFFPCPIMVNSKIRFALKTKSGLYLKLRKYPEGLKLVTEDKNEKQKVQLVDIRKQTTWMSFRFEREEKFYVLKVDGGKLMTEEVNDLIEKDLNEKYLFQGVDVGSGEYHDLQNVGTNQYLCIQRVEGQVILSEQKLDAILVTQVKASN</sequence>
<evidence type="ECO:0000313" key="8">
    <source>
        <dbReference type="EMBL" id="KAK2838080.1"/>
    </source>
</evidence>
<keyword evidence="3" id="KW-0963">Cytoplasm</keyword>
<dbReference type="PANTHER" id="PTHR47078:SF1">
    <property type="entry name" value="CYTOSKELETON-ASSOCIATED PROTEIN 2-LIKE"/>
    <property type="match status" value="1"/>
</dbReference>
<dbReference type="GO" id="GO:0005813">
    <property type="term" value="C:centrosome"/>
    <property type="evidence" value="ECO:0007669"/>
    <property type="project" value="TreeGrafter"/>
</dbReference>
<evidence type="ECO:0000256" key="4">
    <source>
        <dbReference type="ARBA" id="ARBA00022553"/>
    </source>
</evidence>
<accession>A0AA88MJ92</accession>
<evidence type="ECO:0000256" key="6">
    <source>
        <dbReference type="SAM" id="MobiDB-lite"/>
    </source>
</evidence>
<dbReference type="InterPro" id="IPR029197">
    <property type="entry name" value="CKAP2_C"/>
</dbReference>
<evidence type="ECO:0000259" key="7">
    <source>
        <dbReference type="Pfam" id="PF15297"/>
    </source>
</evidence>
<feature type="compositionally biased region" description="Polar residues" evidence="6">
    <location>
        <begin position="313"/>
        <end position="324"/>
    </location>
</feature>
<comment type="similarity">
    <text evidence="2">Belongs to the CKAP2 family.</text>
</comment>
<evidence type="ECO:0000256" key="3">
    <source>
        <dbReference type="ARBA" id="ARBA00022490"/>
    </source>
</evidence>
<keyword evidence="9" id="KW-1185">Reference proteome</keyword>
<reference evidence="8" key="1">
    <citation type="submission" date="2023-07" db="EMBL/GenBank/DDBJ databases">
        <title>Chromosome-level Genome Assembly of Striped Snakehead (Channa striata).</title>
        <authorList>
            <person name="Liu H."/>
        </authorList>
    </citation>
    <scope>NUCLEOTIDE SEQUENCE</scope>
    <source>
        <strain evidence="8">Gz</strain>
        <tissue evidence="8">Muscle</tissue>
    </source>
</reference>
<feature type="region of interest" description="Disordered" evidence="6">
    <location>
        <begin position="282"/>
        <end position="405"/>
    </location>
</feature>
<protein>
    <recommendedName>
        <fullName evidence="7">Cytoskeleton-associated protein 2 C-terminal domain-containing protein</fullName>
    </recommendedName>
</protein>
<comment type="caution">
    <text evidence="8">The sequence shown here is derived from an EMBL/GenBank/DDBJ whole genome shotgun (WGS) entry which is preliminary data.</text>
</comment>
<feature type="compositionally biased region" description="Polar residues" evidence="6">
    <location>
        <begin position="246"/>
        <end position="255"/>
    </location>
</feature>
<feature type="compositionally biased region" description="Low complexity" evidence="6">
    <location>
        <begin position="222"/>
        <end position="236"/>
    </location>
</feature>
<dbReference type="EMBL" id="JAUPFM010000011">
    <property type="protein sequence ID" value="KAK2838080.1"/>
    <property type="molecule type" value="Genomic_DNA"/>
</dbReference>
<keyword evidence="5" id="KW-0206">Cytoskeleton</keyword>
<feature type="compositionally biased region" description="Low complexity" evidence="6">
    <location>
        <begin position="282"/>
        <end position="298"/>
    </location>
</feature>
<evidence type="ECO:0000256" key="2">
    <source>
        <dbReference type="ARBA" id="ARBA00009468"/>
    </source>
</evidence>
<dbReference type="Proteomes" id="UP001187415">
    <property type="component" value="Unassembled WGS sequence"/>
</dbReference>
<name>A0AA88MJ92_CHASR</name>
<dbReference type="AlphaFoldDB" id="A0AA88MJ92"/>